<dbReference type="SUPFAM" id="SSF56954">
    <property type="entry name" value="Outer membrane efflux proteins (OEP)"/>
    <property type="match status" value="1"/>
</dbReference>
<feature type="chain" id="PRO_5045094787" evidence="3">
    <location>
        <begin position="22"/>
        <end position="522"/>
    </location>
</feature>
<comment type="caution">
    <text evidence="4">The sequence shown here is derived from an EMBL/GenBank/DDBJ whole genome shotgun (WGS) entry which is preliminary data.</text>
</comment>
<feature type="signal peptide" evidence="3">
    <location>
        <begin position="1"/>
        <end position="21"/>
    </location>
</feature>
<dbReference type="PANTHER" id="PTHR30203:SF24">
    <property type="entry name" value="BLR4935 PROTEIN"/>
    <property type="match status" value="1"/>
</dbReference>
<keyword evidence="5" id="KW-1185">Reference proteome</keyword>
<feature type="region of interest" description="Disordered" evidence="2">
    <location>
        <begin position="21"/>
        <end position="53"/>
    </location>
</feature>
<reference evidence="4 5" key="1">
    <citation type="submission" date="2023-08" db="EMBL/GenBank/DDBJ databases">
        <title>The draft genome sequence of Paracraurococcus sp. LOR1-02.</title>
        <authorList>
            <person name="Kingkaew E."/>
            <person name="Tanasupawat S."/>
        </authorList>
    </citation>
    <scope>NUCLEOTIDE SEQUENCE [LARGE SCALE GENOMIC DNA]</scope>
    <source>
        <strain evidence="4 5">LOR1-02</strain>
    </source>
</reference>
<dbReference type="InterPro" id="IPR003423">
    <property type="entry name" value="OMP_efflux"/>
</dbReference>
<sequence>MRLRPSAALLGLAVFAQPAQAQPQGQAQAQGPAQGQAPSPARPAAPGNLPLPVGQGAQPLTLAQAEAVLVERNLAVIAARRGVDAARANRLVAASLPPPQVVVGNSFLQFNETAAGAVRGTRLISPSNNIQAGLQVLVERGGKRTLRTRVAEDQIGAAEAQVLDALRTSLFALRQAFLGALLARANLEVALGNRMSLDRTEALLRRQLRDGAIPEGDLLRFQASRLQFEPDVTTNAQAYAAGVAAVAALLSADPAAFQPGAGTIPALGINPSQPGALPPEPSGPRGRAAAPPGPASAPTTVQTILSPVAFDVRGRFEAVPQLGIGREDLAKGIESRADVVAAQRQFAAANSNRLLAEAGRSRDVTVSGSWSRSRLSQDLPNSRDQLDATNSFGIQFSVPIFTRQIVEGNVGVASAQAGQAEAQARAALLQARADFAAAWATYEQARALLNLYTGGALNRAEEAYRSTEQAYLAGGRSLIDVLDALRVLNATRIQANQARYAYLLALSQLEQATGVSGIAPRL</sequence>
<evidence type="ECO:0000256" key="1">
    <source>
        <dbReference type="ARBA" id="ARBA00007613"/>
    </source>
</evidence>
<keyword evidence="3" id="KW-0732">Signal</keyword>
<comment type="similarity">
    <text evidence="1">Belongs to the outer membrane factor (OMF) (TC 1.B.17) family.</text>
</comment>
<protein>
    <submittedName>
        <fullName evidence="4">TolC family protein</fullName>
    </submittedName>
</protein>
<dbReference type="EMBL" id="JAUTWS010000002">
    <property type="protein sequence ID" value="MDO9707144.1"/>
    <property type="molecule type" value="Genomic_DNA"/>
</dbReference>
<dbReference type="PANTHER" id="PTHR30203">
    <property type="entry name" value="OUTER MEMBRANE CATION EFFLUX PROTEIN"/>
    <property type="match status" value="1"/>
</dbReference>
<proteinExistence type="inferred from homology"/>
<dbReference type="InterPro" id="IPR010131">
    <property type="entry name" value="MdtP/NodT-like"/>
</dbReference>
<dbReference type="RefSeq" id="WP_305102017.1">
    <property type="nucleotide sequence ID" value="NZ_JAUTWS010000002.1"/>
</dbReference>
<dbReference type="Pfam" id="PF02321">
    <property type="entry name" value="OEP"/>
    <property type="match status" value="1"/>
</dbReference>
<evidence type="ECO:0000256" key="2">
    <source>
        <dbReference type="SAM" id="MobiDB-lite"/>
    </source>
</evidence>
<accession>A0ABT9DTD0</accession>
<dbReference type="Gene3D" id="1.20.1600.10">
    <property type="entry name" value="Outer membrane efflux proteins (OEP)"/>
    <property type="match status" value="1"/>
</dbReference>
<evidence type="ECO:0000256" key="3">
    <source>
        <dbReference type="SAM" id="SignalP"/>
    </source>
</evidence>
<feature type="compositionally biased region" description="Low complexity" evidence="2">
    <location>
        <begin position="21"/>
        <end position="47"/>
    </location>
</feature>
<dbReference type="Proteomes" id="UP001243009">
    <property type="component" value="Unassembled WGS sequence"/>
</dbReference>
<name>A0ABT9DTD0_9PROT</name>
<evidence type="ECO:0000313" key="5">
    <source>
        <dbReference type="Proteomes" id="UP001243009"/>
    </source>
</evidence>
<organism evidence="4 5">
    <name type="scientific">Paracraurococcus lichenis</name>
    <dbReference type="NCBI Taxonomy" id="3064888"/>
    <lineage>
        <taxon>Bacteria</taxon>
        <taxon>Pseudomonadati</taxon>
        <taxon>Pseudomonadota</taxon>
        <taxon>Alphaproteobacteria</taxon>
        <taxon>Acetobacterales</taxon>
        <taxon>Roseomonadaceae</taxon>
        <taxon>Paracraurococcus</taxon>
    </lineage>
</organism>
<feature type="region of interest" description="Disordered" evidence="2">
    <location>
        <begin position="267"/>
        <end position="299"/>
    </location>
</feature>
<gene>
    <name evidence="4" type="ORF">Q7A36_02235</name>
</gene>
<evidence type="ECO:0000313" key="4">
    <source>
        <dbReference type="EMBL" id="MDO9707144.1"/>
    </source>
</evidence>